<organism evidence="3 4">
    <name type="scientific">Babesia microti (strain RI)</name>
    <dbReference type="NCBI Taxonomy" id="1133968"/>
    <lineage>
        <taxon>Eukaryota</taxon>
        <taxon>Sar</taxon>
        <taxon>Alveolata</taxon>
        <taxon>Apicomplexa</taxon>
        <taxon>Aconoidasida</taxon>
        <taxon>Piroplasmida</taxon>
        <taxon>Babesiidae</taxon>
        <taxon>Babesia</taxon>
    </lineage>
</organism>
<evidence type="ECO:0000256" key="1">
    <source>
        <dbReference type="RuleBase" id="RU367076"/>
    </source>
</evidence>
<dbReference type="GO" id="GO:0005666">
    <property type="term" value="C:RNA polymerase III complex"/>
    <property type="evidence" value="ECO:0007669"/>
    <property type="project" value="UniProtKB-UniRule"/>
</dbReference>
<keyword evidence="1" id="KW-0539">Nucleus</keyword>
<proteinExistence type="inferred from homology"/>
<dbReference type="GeneID" id="33043785"/>
<gene>
    <name evidence="3" type="ORF">BmR1_04g08297</name>
</gene>
<reference evidence="3 4" key="1">
    <citation type="journal article" date="2012" name="Nucleic Acids Res.">
        <title>Sequencing of the smallest Apicomplexan genome from the human pathogen Babesia microti.</title>
        <authorList>
            <person name="Cornillot E."/>
            <person name="Hadj-Kaddour K."/>
            <person name="Dassouli A."/>
            <person name="Noel B."/>
            <person name="Ranwez V."/>
            <person name="Vacherie B."/>
            <person name="Augagneur Y."/>
            <person name="Bres V."/>
            <person name="Duclos A."/>
            <person name="Randazzo S."/>
            <person name="Carcy B."/>
            <person name="Debierre-Grockiego F."/>
            <person name="Delbecq S."/>
            <person name="Moubri-Menage K."/>
            <person name="Shams-Eldin H."/>
            <person name="Usmani-Brown S."/>
            <person name="Bringaud F."/>
            <person name="Wincker P."/>
            <person name="Vivares C.P."/>
            <person name="Schwarz R.T."/>
            <person name="Schetters T.P."/>
            <person name="Krause P.J."/>
            <person name="Gorenflot A."/>
            <person name="Berry V."/>
            <person name="Barbe V."/>
            <person name="Ben Mamoun C."/>
        </authorList>
    </citation>
    <scope>NUCLEOTIDE SEQUENCE [LARGE SCALE GENOMIC DNA]</scope>
    <source>
        <strain evidence="3 4">RI</strain>
    </source>
</reference>
<dbReference type="EMBL" id="LN871599">
    <property type="protein sequence ID" value="SIO73802.1"/>
    <property type="molecule type" value="Genomic_DNA"/>
</dbReference>
<reference evidence="3 4" key="3">
    <citation type="journal article" date="2016" name="Sci. Rep.">
        <title>Genome-wide diversity and gene expression profiling of Babesia microti isolates identify polymorphic genes that mediate host-pathogen interactions.</title>
        <authorList>
            <person name="Silva J.C."/>
            <person name="Cornillot E."/>
            <person name="McCracken C."/>
            <person name="Usmani-Brown S."/>
            <person name="Dwivedi A."/>
            <person name="Ifeonu O.O."/>
            <person name="Crabtree J."/>
            <person name="Gotia H.T."/>
            <person name="Virji A.Z."/>
            <person name="Reynes C."/>
            <person name="Colinge J."/>
            <person name="Kumar V."/>
            <person name="Lawres L."/>
            <person name="Pazzi J.E."/>
            <person name="Pablo J.V."/>
            <person name="Hung C."/>
            <person name="Brancato J."/>
            <person name="Kumari P."/>
            <person name="Orvis J."/>
            <person name="Tretina K."/>
            <person name="Chibucos M."/>
            <person name="Ott S."/>
            <person name="Sadzewicz L."/>
            <person name="Sengamalay N."/>
            <person name="Shetty A.C."/>
            <person name="Su Q."/>
            <person name="Tallon L."/>
            <person name="Fraser C.M."/>
            <person name="Frutos R."/>
            <person name="Molina D.M."/>
            <person name="Krause P.J."/>
            <person name="Ben Mamoun C."/>
        </authorList>
    </citation>
    <scope>NUCLEOTIDE SEQUENCE [LARGE SCALE GENOMIC DNA]</scope>
    <source>
        <strain evidence="3 4">RI</strain>
    </source>
</reference>
<comment type="similarity">
    <text evidence="1">Belongs to the eukaryotic RPC3/POLR3C RNA polymerase subunit family.</text>
</comment>
<name>A0A1N6LY65_BABMR</name>
<evidence type="ECO:0000313" key="3">
    <source>
        <dbReference type="EMBL" id="SIO73802.1"/>
    </source>
</evidence>
<dbReference type="Proteomes" id="UP000002899">
    <property type="component" value="Chromosome IV"/>
</dbReference>
<accession>A0A1N6LY65</accession>
<comment type="function">
    <text evidence="1">DNA-dependent RNA polymerase catalyzes the transcription of DNA into RNA using the four ribonucleoside triphosphates as substrates. Specific core component of RNA polymerase III which synthesizes small RNAs, such as 5S rRNA and tRNAs.</text>
</comment>
<dbReference type="PANTHER" id="PTHR12949">
    <property type="entry name" value="RNA POLYMERASE III DNA DIRECTED -RELATED"/>
    <property type="match status" value="1"/>
</dbReference>
<feature type="domain" description="RNA polymerase III subunit RPC82-related helix-turn-helix" evidence="2">
    <location>
        <begin position="1"/>
        <end position="56"/>
    </location>
</feature>
<reference evidence="3 4" key="2">
    <citation type="journal article" date="2013" name="PLoS ONE">
        <title>Whole genome mapping and re-organization of the nuclear and mitochondrial genomes of Babesia microti isolates.</title>
        <authorList>
            <person name="Cornillot E."/>
            <person name="Dassouli A."/>
            <person name="Garg A."/>
            <person name="Pachikara N."/>
            <person name="Randazzo S."/>
            <person name="Depoix D."/>
            <person name="Carcy B."/>
            <person name="Delbecq S."/>
            <person name="Frutos R."/>
            <person name="Silva J.C."/>
            <person name="Sutton R."/>
            <person name="Krause P.J."/>
            <person name="Mamoun C.B."/>
        </authorList>
    </citation>
    <scope>NUCLEOTIDE SEQUENCE [LARGE SCALE GENOMIC DNA]</scope>
    <source>
        <strain evidence="3 4">RI</strain>
    </source>
</reference>
<dbReference type="Gene3D" id="1.10.10.10">
    <property type="entry name" value="Winged helix-like DNA-binding domain superfamily/Winged helix DNA-binding domain"/>
    <property type="match status" value="2"/>
</dbReference>
<dbReference type="InterPro" id="IPR013197">
    <property type="entry name" value="RNA_pol_III_RPC82-rel_HTH"/>
</dbReference>
<comment type="subcellular location">
    <subcellularLocation>
        <location evidence="1">Nucleus</location>
    </subcellularLocation>
</comment>
<sequence length="470" mass="52522">MCELVIARQYNSVVASVAKYLMLNSPSTLYSISRYTKIELNETKNALILLVLHDIVRPDTRVHPDTGTQVYYTVLLENILNRLLLPVVLTVVGHVYSKIHSQLLLQFAKYGYLCLEKCVSLTYSDIVSANNTLLGQELIDTFDNEEYAKITLSNALNDLILYQLIATTTTTAAIGVYEPELNVNCLAPLAYRLNLESLARLLYNQEVIENASMRIGHIPVAKTVLLALIANGIPMTPAQIHDYITNCSRDSTITLDYTARILSGLARHPDGVVTLSTKDDYSPEPMYAINVKRSRELMLHRVLFGCIERSCGIMGARIWNLLAVRDNKFWNPQYVSQQALMPLSTVRSLLYSLSLRGYIRIHEISDTKLQSAPGATNFAPTLPAGMKQMQSLHFTSNIIMSSAKIVQDCYKIASNLIHRGNLISNGKINMGPSSSQWNLDRITGRQAEMDLLEQSLLHAAKLLLLLTNSM</sequence>
<dbReference type="OrthoDB" id="272392at2759"/>
<dbReference type="InterPro" id="IPR036388">
    <property type="entry name" value="WH-like_DNA-bd_sf"/>
</dbReference>
<evidence type="ECO:0000259" key="2">
    <source>
        <dbReference type="Pfam" id="PF08221"/>
    </source>
</evidence>
<protein>
    <recommendedName>
        <fullName evidence="1">DNA-directed RNA polymerase III subunit RPC3</fullName>
        <shortName evidence="1">RNA polymerase III subunit C3</shortName>
    </recommendedName>
</protein>
<dbReference type="VEuPathDB" id="PiroplasmaDB:BmR1_04g08297"/>
<dbReference type="RefSeq" id="XP_021337861.1">
    <property type="nucleotide sequence ID" value="XM_021482677.1"/>
</dbReference>
<keyword evidence="1" id="KW-0240">DNA-directed RNA polymerase</keyword>
<dbReference type="PANTHER" id="PTHR12949:SF0">
    <property type="entry name" value="DNA-DIRECTED RNA POLYMERASE III SUBUNIT RPC3"/>
    <property type="match status" value="1"/>
</dbReference>
<dbReference type="KEGG" id="bmic:BmR1_04g08297"/>
<comment type="subunit">
    <text evidence="1">Component of the RNA polymerase III (Pol III) complex consisting of 17 subunits.</text>
</comment>
<keyword evidence="1" id="KW-0804">Transcription</keyword>
<dbReference type="GO" id="GO:0003697">
    <property type="term" value="F:single-stranded DNA binding"/>
    <property type="evidence" value="ECO:0007669"/>
    <property type="project" value="UniProtKB-UniRule"/>
</dbReference>
<dbReference type="Pfam" id="PF08221">
    <property type="entry name" value="HTH_9"/>
    <property type="match status" value="1"/>
</dbReference>
<evidence type="ECO:0000313" key="4">
    <source>
        <dbReference type="Proteomes" id="UP000002899"/>
    </source>
</evidence>
<dbReference type="AlphaFoldDB" id="A0A1N6LY65"/>
<dbReference type="InterPro" id="IPR039748">
    <property type="entry name" value="RPC3"/>
</dbReference>
<keyword evidence="4" id="KW-1185">Reference proteome</keyword>